<dbReference type="PIRSF" id="PIRSF037290">
    <property type="entry name" value="UCP037290"/>
    <property type="match status" value="1"/>
</dbReference>
<dbReference type="SUPFAM" id="SSF52540">
    <property type="entry name" value="P-loop containing nucleoside triphosphate hydrolases"/>
    <property type="match status" value="1"/>
</dbReference>
<dbReference type="EMBL" id="JAUCBP010000001">
    <property type="protein sequence ID" value="MDM7859291.1"/>
    <property type="molecule type" value="Genomic_DNA"/>
</dbReference>
<reference evidence="1 2" key="1">
    <citation type="submission" date="2023-06" db="EMBL/GenBank/DDBJ databases">
        <title>Alteromonas sp. ASW11-36 isolated from intertidal sand.</title>
        <authorList>
            <person name="Li Y."/>
        </authorList>
    </citation>
    <scope>NUCLEOTIDE SEQUENCE [LARGE SCALE GENOMIC DNA]</scope>
    <source>
        <strain evidence="1 2">ASW11-36</strain>
    </source>
</reference>
<accession>A0ABT7SSX2</accession>
<name>A0ABT7SSX2_9ALTE</name>
<dbReference type="InterPro" id="IPR047610">
    <property type="entry name" value="ImuA_translesion"/>
</dbReference>
<dbReference type="Proteomes" id="UP001234343">
    <property type="component" value="Unassembled WGS sequence"/>
</dbReference>
<dbReference type="NCBIfam" id="NF033429">
    <property type="entry name" value="ImuA_translesion"/>
    <property type="match status" value="1"/>
</dbReference>
<dbReference type="RefSeq" id="WP_289363218.1">
    <property type="nucleotide sequence ID" value="NZ_JAUCBP010000001.1"/>
</dbReference>
<comment type="caution">
    <text evidence="1">The sequence shown here is derived from an EMBL/GenBank/DDBJ whole genome shotgun (WGS) entry which is preliminary data.</text>
</comment>
<protein>
    <submittedName>
        <fullName evidence="1">Translesion DNA synthesis-associated protein ImuA</fullName>
    </submittedName>
</protein>
<dbReference type="InterPro" id="IPR017166">
    <property type="entry name" value="UCP037290"/>
</dbReference>
<dbReference type="InterPro" id="IPR027417">
    <property type="entry name" value="P-loop_NTPase"/>
</dbReference>
<sequence>MSALITHLKNKQLVWQASQQAQTAAAKIATGVAELDQALNGGFPKQGVVRINSVMGIGELKLCMPIIQQRQQDKRQLFVMAPPVQINAEMLIAHDIAIEQVFFVANDDKANQLWACEQCLKSGLCHTVLLWQSKLSLTQAKRLQVAAEQGDCLLLLFEYNSVAQPLPISLSMNLSREQDVLHINIAKQRGGWPVSDLTVKHTLNSIRQRYQTVAQPHTKNNIVALHAQR</sequence>
<keyword evidence="2" id="KW-1185">Reference proteome</keyword>
<proteinExistence type="predicted"/>
<organism evidence="1 2">
    <name type="scientific">Alteromonas arenosi</name>
    <dbReference type="NCBI Taxonomy" id="3055817"/>
    <lineage>
        <taxon>Bacteria</taxon>
        <taxon>Pseudomonadati</taxon>
        <taxon>Pseudomonadota</taxon>
        <taxon>Gammaproteobacteria</taxon>
        <taxon>Alteromonadales</taxon>
        <taxon>Alteromonadaceae</taxon>
        <taxon>Alteromonas/Salinimonas group</taxon>
        <taxon>Alteromonas</taxon>
    </lineage>
</organism>
<dbReference type="Gene3D" id="3.40.50.300">
    <property type="entry name" value="P-loop containing nucleotide triphosphate hydrolases"/>
    <property type="match status" value="1"/>
</dbReference>
<gene>
    <name evidence="1" type="primary">imuA</name>
    <name evidence="1" type="ORF">QTP81_01565</name>
</gene>
<evidence type="ECO:0000313" key="2">
    <source>
        <dbReference type="Proteomes" id="UP001234343"/>
    </source>
</evidence>
<evidence type="ECO:0000313" key="1">
    <source>
        <dbReference type="EMBL" id="MDM7859291.1"/>
    </source>
</evidence>